<dbReference type="Proteomes" id="UP000219439">
    <property type="component" value="Unassembled WGS sequence"/>
</dbReference>
<evidence type="ECO:0000313" key="3">
    <source>
        <dbReference type="Proteomes" id="UP000219439"/>
    </source>
</evidence>
<name>A0A285NJY2_9HYPH</name>
<dbReference type="SUPFAM" id="SSF53807">
    <property type="entry name" value="Helical backbone' metal receptor"/>
    <property type="match status" value="1"/>
</dbReference>
<protein>
    <submittedName>
        <fullName evidence="2">Iron complex transport system substrate-binding protein</fullName>
    </submittedName>
</protein>
<dbReference type="InterPro" id="IPR050902">
    <property type="entry name" value="ABC_Transporter_SBP"/>
</dbReference>
<evidence type="ECO:0000259" key="1">
    <source>
        <dbReference type="PROSITE" id="PS50983"/>
    </source>
</evidence>
<feature type="domain" description="Fe/B12 periplasmic-binding" evidence="1">
    <location>
        <begin position="51"/>
        <end position="355"/>
    </location>
</feature>
<dbReference type="PROSITE" id="PS50983">
    <property type="entry name" value="FE_B12_PBP"/>
    <property type="match status" value="1"/>
</dbReference>
<dbReference type="RefSeq" id="WP_097152540.1">
    <property type="nucleotide sequence ID" value="NZ_OBEL01000001.1"/>
</dbReference>
<evidence type="ECO:0000313" key="2">
    <source>
        <dbReference type="EMBL" id="SNZ07951.1"/>
    </source>
</evidence>
<dbReference type="Pfam" id="PF01497">
    <property type="entry name" value="Peripla_BP_2"/>
    <property type="match status" value="1"/>
</dbReference>
<keyword evidence="3" id="KW-1185">Reference proteome</keyword>
<gene>
    <name evidence="2" type="ORF">SAMN06265368_1354</name>
</gene>
<organism evidence="2 3">
    <name type="scientific">Cohaesibacter gelatinilyticus</name>
    <dbReference type="NCBI Taxonomy" id="372072"/>
    <lineage>
        <taxon>Bacteria</taxon>
        <taxon>Pseudomonadati</taxon>
        <taxon>Pseudomonadota</taxon>
        <taxon>Alphaproteobacteria</taxon>
        <taxon>Hyphomicrobiales</taxon>
        <taxon>Cohaesibacteraceae</taxon>
    </lineage>
</organism>
<dbReference type="EMBL" id="OBEL01000001">
    <property type="protein sequence ID" value="SNZ07951.1"/>
    <property type="molecule type" value="Genomic_DNA"/>
</dbReference>
<reference evidence="2 3" key="1">
    <citation type="submission" date="2017-09" db="EMBL/GenBank/DDBJ databases">
        <authorList>
            <person name="Ehlers B."/>
            <person name="Leendertz F.H."/>
        </authorList>
    </citation>
    <scope>NUCLEOTIDE SEQUENCE [LARGE SCALE GENOMIC DNA]</scope>
    <source>
        <strain evidence="2 3">DSM 18289</strain>
    </source>
</reference>
<proteinExistence type="predicted"/>
<accession>A0A285NJY2</accession>
<dbReference type="OrthoDB" id="9775594at2"/>
<sequence length="383" mass="42788">MKNNSLFHLVAKAAIIVGLVAGLGSTSALAEKITVTDIAGRSVSLEKNPSKIVLGEGRMIYSIALLDRKNPFERVVGWKDDLIRFDPDHYRKYKAKFPAVDKIKNFGSPYSSEFSLEAVVASGAEVMILNLGKLLQAQESGLLEKLEKAGVAVLFVDFRQRPTQNTVPSLQLLGRVLDRREQADEFIDFYIQNMQTVLNRVEKIKESDRPVVFVERAAGYNPDKCCSTFGDANLGRLVDLAGGANWGSKKFSGHGGKVNPEAIFVDDPDVIIGTGANWAEANPATTAVLFGYEADDKMVQERLGNLAARKGWEELKAVKNGNFRSIYHQFYNSPYHFVALQTFAKWFYPDEFKDVEPEKTFTELHDRFLPIDYSGVFWGTLEK</sequence>
<dbReference type="InterPro" id="IPR002491">
    <property type="entry name" value="ABC_transptr_periplasmic_BD"/>
</dbReference>
<dbReference type="PANTHER" id="PTHR30535">
    <property type="entry name" value="VITAMIN B12-BINDING PROTEIN"/>
    <property type="match status" value="1"/>
</dbReference>
<dbReference type="PANTHER" id="PTHR30535:SF34">
    <property type="entry name" value="MOLYBDATE-BINDING PROTEIN MOLA"/>
    <property type="match status" value="1"/>
</dbReference>
<dbReference type="CDD" id="cd01139">
    <property type="entry name" value="TroA_f"/>
    <property type="match status" value="1"/>
</dbReference>
<dbReference type="AlphaFoldDB" id="A0A285NJY2"/>
<dbReference type="Gene3D" id="3.40.50.1980">
    <property type="entry name" value="Nitrogenase molybdenum iron protein domain"/>
    <property type="match status" value="2"/>
</dbReference>